<accession>A0A0S7EH80</accession>
<organism evidence="1 2">
    <name type="scientific">Myroides odoratimimus</name>
    <dbReference type="NCBI Taxonomy" id="76832"/>
    <lineage>
        <taxon>Bacteria</taxon>
        <taxon>Pseudomonadati</taxon>
        <taxon>Bacteroidota</taxon>
        <taxon>Flavobacteriia</taxon>
        <taxon>Flavobacteriales</taxon>
        <taxon>Flavobacteriaceae</taxon>
        <taxon>Myroides</taxon>
    </lineage>
</organism>
<proteinExistence type="predicted"/>
<evidence type="ECO:0000313" key="2">
    <source>
        <dbReference type="Proteomes" id="UP000069030"/>
    </source>
</evidence>
<dbReference type="AlphaFoldDB" id="A0A0S7EH80"/>
<reference evidence="1 2" key="1">
    <citation type="journal article" date="2016" name="J. Zhejiang Univ. Sci. B">
        <title>Antibiotic resistance mechanisms of Myroides sp.</title>
        <authorList>
            <person name="Hu S."/>
            <person name="Yuan S."/>
            <person name="Qu H."/>
            <person name="Jiang T."/>
            <person name="Zhou Y."/>
            <person name="Wang M."/>
            <person name="Ming D."/>
        </authorList>
    </citation>
    <scope>NUCLEOTIDE SEQUENCE [LARGE SCALE GENOMIC DNA]</scope>
    <source>
        <strain evidence="1 2">PR63039</strain>
    </source>
</reference>
<protein>
    <submittedName>
        <fullName evidence="1">Uncharacterized protein</fullName>
    </submittedName>
</protein>
<dbReference type="EMBL" id="CP013690">
    <property type="protein sequence ID" value="ALU25120.1"/>
    <property type="molecule type" value="Genomic_DNA"/>
</dbReference>
<dbReference type="RefSeq" id="WP_006259541.1">
    <property type="nucleotide sequence ID" value="NZ_BCMQ01000017.1"/>
</dbReference>
<evidence type="ECO:0000313" key="1">
    <source>
        <dbReference type="EMBL" id="ALU25120.1"/>
    </source>
</evidence>
<dbReference type="PROSITE" id="PS51257">
    <property type="entry name" value="PROKAR_LIPOPROTEIN"/>
    <property type="match status" value="1"/>
</dbReference>
<name>A0A0S7EH80_9FLAO</name>
<gene>
    <name evidence="1" type="ORF">AS202_02630</name>
</gene>
<dbReference type="Proteomes" id="UP000069030">
    <property type="component" value="Chromosome"/>
</dbReference>
<dbReference type="KEGG" id="mod:AS202_02630"/>
<sequence>MRNMLILTFILISVSCLGQIPTDWQVDGLKGKVKNMEIVMNGVGESACFKEVNVYNEEGYYLSKKMSVLDEKAPDVAMFLNMMENYEPYKGNKRITISFLGDKVEIAKGTEEWQSDSIRVNISKGISWGESSEEKEVLINITTETFNGKGLLVKSLYEDEFSSSTDLPGKRLETVNTFNTEGYLTSLRVNDLNKNTSTELKVVNVELDIKGNVTVQEHYEDDVLVLNKTFTYEYYD</sequence>